<name>A0A1M6KEG2_9ACTN</name>
<protein>
    <submittedName>
        <fullName evidence="1">Uncharacterized protein</fullName>
    </submittedName>
</protein>
<evidence type="ECO:0000313" key="2">
    <source>
        <dbReference type="Proteomes" id="UP000184512"/>
    </source>
</evidence>
<accession>A0A1M6KEG2</accession>
<evidence type="ECO:0000313" key="1">
    <source>
        <dbReference type="EMBL" id="SHJ57344.1"/>
    </source>
</evidence>
<dbReference type="RefSeq" id="WP_217652253.1">
    <property type="nucleotide sequence ID" value="NZ_FQZG01000059.1"/>
</dbReference>
<proteinExistence type="predicted"/>
<dbReference type="Proteomes" id="UP000184512">
    <property type="component" value="Unassembled WGS sequence"/>
</dbReference>
<sequence>MTTTAPARDRIVSSKAGQVPWAREAIAVLRETATVYGATITYPALAEEVQRRSGARTHAQQHTWLGGVLRLVATACHGRNLPPLTSLAVSAKDGAVGVGYDVVAQVSGLAPFTSPSERERHAAASRLACYRAFGAEVPEDAQPTPAPVKVVTASPQRRTQPLELRAPVCTGCFIELPLAGGGCPNCD</sequence>
<keyword evidence="2" id="KW-1185">Reference proteome</keyword>
<dbReference type="EMBL" id="FQZG01000059">
    <property type="protein sequence ID" value="SHJ57344.1"/>
    <property type="molecule type" value="Genomic_DNA"/>
</dbReference>
<dbReference type="STRING" id="1123357.SAMN02745244_02799"/>
<reference evidence="1 2" key="1">
    <citation type="submission" date="2016-11" db="EMBL/GenBank/DDBJ databases">
        <authorList>
            <person name="Jaros S."/>
            <person name="Januszkiewicz K."/>
            <person name="Wedrychowicz H."/>
        </authorList>
    </citation>
    <scope>NUCLEOTIDE SEQUENCE [LARGE SCALE GENOMIC DNA]</scope>
    <source>
        <strain evidence="1 2">DSM 12906</strain>
    </source>
</reference>
<gene>
    <name evidence="1" type="ORF">SAMN02745244_02799</name>
</gene>
<organism evidence="1 2">
    <name type="scientific">Tessaracoccus bendigoensis DSM 12906</name>
    <dbReference type="NCBI Taxonomy" id="1123357"/>
    <lineage>
        <taxon>Bacteria</taxon>
        <taxon>Bacillati</taxon>
        <taxon>Actinomycetota</taxon>
        <taxon>Actinomycetes</taxon>
        <taxon>Propionibacteriales</taxon>
        <taxon>Propionibacteriaceae</taxon>
        <taxon>Tessaracoccus</taxon>
    </lineage>
</organism>
<dbReference type="AlphaFoldDB" id="A0A1M6KEG2"/>